<feature type="compositionally biased region" description="Polar residues" evidence="8">
    <location>
        <begin position="315"/>
        <end position="330"/>
    </location>
</feature>
<evidence type="ECO:0000313" key="11">
    <source>
        <dbReference type="Proteomes" id="UP000694415"/>
    </source>
</evidence>
<organism evidence="10 11">
    <name type="scientific">Mus spicilegus</name>
    <name type="common">Mound-building mouse</name>
    <dbReference type="NCBI Taxonomy" id="10103"/>
    <lineage>
        <taxon>Eukaryota</taxon>
        <taxon>Metazoa</taxon>
        <taxon>Chordata</taxon>
        <taxon>Craniata</taxon>
        <taxon>Vertebrata</taxon>
        <taxon>Euteleostomi</taxon>
        <taxon>Mammalia</taxon>
        <taxon>Eutheria</taxon>
        <taxon>Euarchontoglires</taxon>
        <taxon>Glires</taxon>
        <taxon>Rodentia</taxon>
        <taxon>Myomorpha</taxon>
        <taxon>Muroidea</taxon>
        <taxon>Muridae</taxon>
        <taxon>Murinae</taxon>
        <taxon>Mus</taxon>
        <taxon>Mus</taxon>
    </lineage>
</organism>
<evidence type="ECO:0000256" key="3">
    <source>
        <dbReference type="ARBA" id="ARBA00022737"/>
    </source>
</evidence>
<dbReference type="InterPro" id="IPR004088">
    <property type="entry name" value="KH_dom_type_1"/>
</dbReference>
<evidence type="ECO:0000256" key="5">
    <source>
        <dbReference type="ARBA" id="ARBA00039270"/>
    </source>
</evidence>
<dbReference type="Pfam" id="PF24668">
    <property type="entry name" value="KH_Vigilin"/>
    <property type="match status" value="1"/>
</dbReference>
<dbReference type="InterPro" id="IPR057778">
    <property type="entry name" value="KH_Vigilin_N"/>
</dbReference>
<feature type="domain" description="K Homology" evidence="9">
    <location>
        <begin position="639"/>
        <end position="708"/>
    </location>
</feature>
<protein>
    <recommendedName>
        <fullName evidence="5">Vigilin</fullName>
    </recommendedName>
</protein>
<proteinExistence type="predicted"/>
<feature type="compositionally biased region" description="Polar residues" evidence="8">
    <location>
        <begin position="1"/>
        <end position="14"/>
    </location>
</feature>
<feature type="domain" description="K Homology" evidence="9">
    <location>
        <begin position="567"/>
        <end position="635"/>
    </location>
</feature>
<feature type="domain" description="K Homology" evidence="9">
    <location>
        <begin position="713"/>
        <end position="782"/>
    </location>
</feature>
<feature type="domain" description="K Homology" evidence="9">
    <location>
        <begin position="786"/>
        <end position="855"/>
    </location>
</feature>
<feature type="coiled-coil region" evidence="7">
    <location>
        <begin position="763"/>
        <end position="790"/>
    </location>
</feature>
<evidence type="ECO:0000256" key="7">
    <source>
        <dbReference type="SAM" id="Coils"/>
    </source>
</evidence>
<dbReference type="AlphaFoldDB" id="A0A8C6GFF9"/>
<keyword evidence="7" id="KW-0175">Coiled coil</keyword>
<feature type="region of interest" description="Disordered" evidence="8">
    <location>
        <begin position="311"/>
        <end position="330"/>
    </location>
</feature>
<keyword evidence="4 6" id="KW-0694">RNA-binding</keyword>
<feature type="domain" description="K Homology" evidence="9">
    <location>
        <begin position="493"/>
        <end position="562"/>
    </location>
</feature>
<dbReference type="InterPro" id="IPR036612">
    <property type="entry name" value="KH_dom_type_1_sf"/>
</dbReference>
<feature type="domain" description="K Homology" evidence="9">
    <location>
        <begin position="421"/>
        <end position="489"/>
    </location>
</feature>
<reference evidence="10" key="1">
    <citation type="submission" date="2025-08" db="UniProtKB">
        <authorList>
            <consortium name="Ensembl"/>
        </authorList>
    </citation>
    <scope>IDENTIFICATION</scope>
</reference>
<dbReference type="GO" id="GO:0005737">
    <property type="term" value="C:cytoplasm"/>
    <property type="evidence" value="ECO:0007669"/>
    <property type="project" value="UniProtKB-SubCell"/>
</dbReference>
<feature type="domain" description="K Homology" evidence="9">
    <location>
        <begin position="958"/>
        <end position="1024"/>
    </location>
</feature>
<keyword evidence="11" id="KW-1185">Reference proteome</keyword>
<evidence type="ECO:0000256" key="8">
    <source>
        <dbReference type="SAM" id="MobiDB-lite"/>
    </source>
</evidence>
<accession>A0A8C6GFF9</accession>
<evidence type="ECO:0000256" key="2">
    <source>
        <dbReference type="ARBA" id="ARBA00022490"/>
    </source>
</evidence>
<dbReference type="SMART" id="SM00322">
    <property type="entry name" value="KH"/>
    <property type="match status" value="11"/>
</dbReference>
<feature type="domain" description="K Homology" evidence="9">
    <location>
        <begin position="1110"/>
        <end position="1178"/>
    </location>
</feature>
<reference evidence="10" key="2">
    <citation type="submission" date="2025-09" db="UniProtKB">
        <authorList>
            <consortium name="Ensembl"/>
        </authorList>
    </citation>
    <scope>IDENTIFICATION</scope>
</reference>
<comment type="subcellular location">
    <subcellularLocation>
        <location evidence="1">Cytoplasm</location>
    </subcellularLocation>
</comment>
<dbReference type="GeneTree" id="ENSGT00900000141059"/>
<dbReference type="SUPFAM" id="SSF54791">
    <property type="entry name" value="Eukaryotic type KH-domain (KH-domain type I)"/>
    <property type="match status" value="10"/>
</dbReference>
<dbReference type="PROSITE" id="PS50084">
    <property type="entry name" value="KH_TYPE_1"/>
    <property type="match status" value="9"/>
</dbReference>
<evidence type="ECO:0000256" key="6">
    <source>
        <dbReference type="PROSITE-ProRule" id="PRU00117"/>
    </source>
</evidence>
<evidence type="ECO:0000256" key="4">
    <source>
        <dbReference type="ARBA" id="ARBA00022884"/>
    </source>
</evidence>
<dbReference type="InterPro" id="IPR004087">
    <property type="entry name" value="KH_dom"/>
</dbReference>
<feature type="region of interest" description="Disordered" evidence="8">
    <location>
        <begin position="1"/>
        <end position="58"/>
    </location>
</feature>
<evidence type="ECO:0000256" key="1">
    <source>
        <dbReference type="ARBA" id="ARBA00004496"/>
    </source>
</evidence>
<evidence type="ECO:0000313" key="10">
    <source>
        <dbReference type="Ensembl" id="ENSMSIP00000005015.1"/>
    </source>
</evidence>
<keyword evidence="3" id="KW-0677">Repeat</keyword>
<dbReference type="CDD" id="cd22411">
    <property type="entry name" value="KH-I_Vigilin_rpt8"/>
    <property type="match status" value="1"/>
</dbReference>
<dbReference type="GO" id="GO:0003729">
    <property type="term" value="F:mRNA binding"/>
    <property type="evidence" value="ECO:0007669"/>
    <property type="project" value="TreeGrafter"/>
</dbReference>
<dbReference type="Ensembl" id="ENSMSIT00000006363.1">
    <property type="protein sequence ID" value="ENSMSIP00000005015.1"/>
    <property type="gene ID" value="ENSMSIG00000004575.1"/>
</dbReference>
<dbReference type="Gene3D" id="3.30.1370.10">
    <property type="entry name" value="K Homology domain, type 1"/>
    <property type="match status" value="11"/>
</dbReference>
<dbReference type="PANTHER" id="PTHR10627">
    <property type="entry name" value="SCP160"/>
    <property type="match status" value="1"/>
</dbReference>
<keyword evidence="2" id="KW-0963">Cytoplasm</keyword>
<feature type="domain" description="K Homology" evidence="9">
    <location>
        <begin position="351"/>
        <end position="416"/>
    </location>
</feature>
<feature type="compositionally biased region" description="Polar residues" evidence="8">
    <location>
        <begin position="40"/>
        <end position="58"/>
    </location>
</feature>
<dbReference type="Proteomes" id="UP000694415">
    <property type="component" value="Unplaced"/>
</dbReference>
<feature type="compositionally biased region" description="Basic and acidic residues" evidence="8">
    <location>
        <begin position="15"/>
        <end position="39"/>
    </location>
</feature>
<dbReference type="PANTHER" id="PTHR10627:SF34">
    <property type="entry name" value="VIGILIN"/>
    <property type="match status" value="1"/>
</dbReference>
<sequence length="1252" mass="142143">MNSKRNSASQQNKSAQKEKHYKNPNDVVRMSRNDKEVNQHLEQGNFSGNPEETAESSNSNIFKAGEVSNLTRIFHVLLEEEKYLTQFGEGTLAKFYAHIMENTGVNLESSFVKDQGLYVTVFGNPEAVTNAENEIFKWCQKQYLPLTLISKQEHCFFLDQTGDKSQDLEQEGQINTQITSPHNQNNSINSVDVNQTKMKSSDGSLSTSARSNKGDIQLLEMEKSFNTLTVKPYPQASDIFQETEEHVPFQLSSAKETDLDINEGQLHVDQIGCLKNDMIEKTSTITEGMMMTFQDSGTRSLKRHFLEEILDTSEDSTGQSQSDSISDYMTQHSDLDSSGELFNEADDNDDDYIASSIFAPSWLHRFIIGTKGEEISEITECVPKVQIHFTAKDKITLKGSIDDVNYAQEKFDIIVKDLMSKMEYTEINSDSKFYKYLTGNNGEILNRITEKNQVSITMFPENESNHSIRIEGESLGVHQAKKELLDLANNLEVEYSQDIIIKHQFHHILIGQKGERVREICKKFPDVILNFPHPAEKSDIVQLIGPRYESEKCAQYLENMLTDIKENNYSISVPIIKKLHKRIIGKGVSNIKKISEATNTKITFPPESCNSEEFIITGYPENCEIARNWILSLQQELADTAEEEIIIPANLYKHLTNPKECLLNSIIEECGKIHLHFPKGKSNLNKVIIMGAIESVEKAKTKLLKLAEEEQAKNYSETLHIKSKYHQFLLNKNGGNISKICDETGTCVFFPNPTNKDQETITITGTEESVKEVQRQLDDLVKDFENEVDDSILINRRFHHYFVMRRGQLLKEMAEDYGGVVITFSYAGRQNTKVTIRGAKPCVEAAKKHIKEIFEPLGSQITTRYVLPHTFQPFIMGPISSRIQQIARDYKVEIKFPDIEKPALNMDLGTQEKGKEKWKRTAKEIAPNSPRKGDTIFISGQVENCKAATEALASIIPVTTEVHVPLHLQPYIIGHKGSGLRKLVKEYEVHMQLSQPGKNSDIISIMGLSANVEQAKIKLQKRVKTLQMEVEDRTLRNFKLMFNLDPKYQAKITGHKGLLITQICTEHDVTIHFPKKGTHDMQEQITITGYKENTLAARDAIMRLLHKIEKTISKEITLNQQVRGNVIGLRGKTINKIMDQYQVDIRLPPKGLYNPNITVTGLADNVEKAIEHILNLEKYYLSAAINHGSQQEQPKSMSLCNIAMTPSKSFVRKYVPCYAKTTTKLPDVDNCEHFPRLKQRTSSKTHPSKLCQ</sequence>
<dbReference type="Pfam" id="PF00013">
    <property type="entry name" value="KH_1"/>
    <property type="match status" value="9"/>
</dbReference>
<feature type="domain" description="K Homology" evidence="9">
    <location>
        <begin position="1036"/>
        <end position="1106"/>
    </location>
</feature>
<name>A0A8C6GFF9_MUSSI</name>
<evidence type="ECO:0000259" key="9">
    <source>
        <dbReference type="SMART" id="SM00322"/>
    </source>
</evidence>
<feature type="domain" description="K Homology" evidence="9">
    <location>
        <begin position="859"/>
        <end position="957"/>
    </location>
</feature>